<organism evidence="2">
    <name type="scientific">hydrothermal vent metagenome</name>
    <dbReference type="NCBI Taxonomy" id="652676"/>
    <lineage>
        <taxon>unclassified sequences</taxon>
        <taxon>metagenomes</taxon>
        <taxon>ecological metagenomes</taxon>
    </lineage>
</organism>
<dbReference type="GO" id="GO:0005737">
    <property type="term" value="C:cytoplasm"/>
    <property type="evidence" value="ECO:0007669"/>
    <property type="project" value="TreeGrafter"/>
</dbReference>
<dbReference type="CDD" id="cd05266">
    <property type="entry name" value="SDR_a4"/>
    <property type="match status" value="1"/>
</dbReference>
<accession>A0A3B1BKV0</accession>
<reference evidence="2" key="1">
    <citation type="submission" date="2018-06" db="EMBL/GenBank/DDBJ databases">
        <authorList>
            <person name="Zhirakovskaya E."/>
        </authorList>
    </citation>
    <scope>NUCLEOTIDE SEQUENCE</scope>
</reference>
<dbReference type="PANTHER" id="PTHR48079:SF6">
    <property type="entry name" value="NAD(P)-BINDING DOMAIN-CONTAINING PROTEIN-RELATED"/>
    <property type="match status" value="1"/>
</dbReference>
<name>A0A3B1BKV0_9ZZZZ</name>
<dbReference type="InterPro" id="IPR036291">
    <property type="entry name" value="NAD(P)-bd_dom_sf"/>
</dbReference>
<evidence type="ECO:0000313" key="2">
    <source>
        <dbReference type="EMBL" id="VAX12078.1"/>
    </source>
</evidence>
<dbReference type="GO" id="GO:0004029">
    <property type="term" value="F:aldehyde dehydrogenase (NAD+) activity"/>
    <property type="evidence" value="ECO:0007669"/>
    <property type="project" value="TreeGrafter"/>
</dbReference>
<evidence type="ECO:0000259" key="1">
    <source>
        <dbReference type="Pfam" id="PF01370"/>
    </source>
</evidence>
<dbReference type="EMBL" id="UOFZ01000010">
    <property type="protein sequence ID" value="VAX12078.1"/>
    <property type="molecule type" value="Genomic_DNA"/>
</dbReference>
<dbReference type="InterPro" id="IPR001509">
    <property type="entry name" value="Epimerase_deHydtase"/>
</dbReference>
<protein>
    <submittedName>
        <fullName evidence="2">Nucleoside-diphosphate-sugar epimerases</fullName>
    </submittedName>
</protein>
<proteinExistence type="predicted"/>
<dbReference type="SUPFAM" id="SSF51735">
    <property type="entry name" value="NAD(P)-binding Rossmann-fold domains"/>
    <property type="match status" value="1"/>
</dbReference>
<dbReference type="Gene3D" id="3.40.50.720">
    <property type="entry name" value="NAD(P)-binding Rossmann-like Domain"/>
    <property type="match status" value="1"/>
</dbReference>
<feature type="domain" description="NAD-dependent epimerase/dehydratase" evidence="1">
    <location>
        <begin position="17"/>
        <end position="226"/>
    </location>
</feature>
<dbReference type="AlphaFoldDB" id="A0A3B1BKV0"/>
<dbReference type="PANTHER" id="PTHR48079">
    <property type="entry name" value="PROTEIN YEEZ"/>
    <property type="match status" value="1"/>
</dbReference>
<dbReference type="InterPro" id="IPR051783">
    <property type="entry name" value="NAD(P)-dependent_oxidoreduct"/>
</dbReference>
<dbReference type="Pfam" id="PF01370">
    <property type="entry name" value="Epimerase"/>
    <property type="match status" value="1"/>
</dbReference>
<sequence>MTTQVKDFARVFILGCGDIGSRVALRWQQQNGLPITGLVRSQASAERLRQQGIDALVLDLDQPPADDSVTIQAKLTLQQALIYYFAPPPKAGEQDTRMLHFLQLPDRIQKPARIIYLSTSGVYGDQAGHLIDEDTPPRPVAARAKRRYFAEQAVRQWGEAQQVPVITLRTGGIYAPDRLPLKRIRDQLPMIHEHLAPTTNRIHADDLAQACVAAANKGRAGRIYNISDGTPSNMTEYFNTIADYFGLPRPPTIDWREAEKQLSPSMLSYLRESRQLDNRRMLEELGVQLQYPDLQRGLASCRPDTNHQKMPSA</sequence>
<gene>
    <name evidence="2" type="ORF">MNBD_GAMMA24-301</name>
</gene>